<protein>
    <recommendedName>
        <fullName evidence="6">RING-type domain-containing protein</fullName>
    </recommendedName>
</protein>
<feature type="domain" description="RING-type" evidence="6">
    <location>
        <begin position="6"/>
        <end position="48"/>
    </location>
</feature>
<keyword evidence="5" id="KW-0472">Membrane</keyword>
<keyword evidence="5" id="KW-1133">Transmembrane helix</keyword>
<dbReference type="Gene3D" id="3.30.40.10">
    <property type="entry name" value="Zinc/RING finger domain, C3HC4 (zinc finger)"/>
    <property type="match status" value="1"/>
</dbReference>
<feature type="transmembrane region" description="Helical" evidence="5">
    <location>
        <begin position="115"/>
        <end position="132"/>
    </location>
</feature>
<dbReference type="SUPFAM" id="SSF57850">
    <property type="entry name" value="RING/U-box"/>
    <property type="match status" value="1"/>
</dbReference>
<keyword evidence="1" id="KW-0479">Metal-binding</keyword>
<dbReference type="GO" id="GO:0061630">
    <property type="term" value="F:ubiquitin protein ligase activity"/>
    <property type="evidence" value="ECO:0007669"/>
    <property type="project" value="InterPro"/>
</dbReference>
<keyword evidence="3" id="KW-0862">Zinc</keyword>
<dbReference type="PANTHER" id="PTHR22894">
    <property type="entry name" value="RING-TYPE DOMAIN-CONTAINING PROTEIN"/>
    <property type="match status" value="1"/>
</dbReference>
<evidence type="ECO:0000256" key="3">
    <source>
        <dbReference type="ARBA" id="ARBA00022833"/>
    </source>
</evidence>
<dbReference type="SMART" id="SM00184">
    <property type="entry name" value="RING"/>
    <property type="match status" value="1"/>
</dbReference>
<dbReference type="InterPro" id="IPR001841">
    <property type="entry name" value="Znf_RING"/>
</dbReference>
<evidence type="ECO:0000256" key="1">
    <source>
        <dbReference type="ARBA" id="ARBA00022723"/>
    </source>
</evidence>
<accession>E4YLW4</accession>
<evidence type="ECO:0000259" key="6">
    <source>
        <dbReference type="PROSITE" id="PS50089"/>
    </source>
</evidence>
<dbReference type="AlphaFoldDB" id="E4YLW4"/>
<dbReference type="InterPro" id="IPR017907">
    <property type="entry name" value="Znf_RING_CS"/>
</dbReference>
<evidence type="ECO:0000256" key="2">
    <source>
        <dbReference type="ARBA" id="ARBA00022771"/>
    </source>
</evidence>
<dbReference type="GO" id="GO:0008270">
    <property type="term" value="F:zinc ion binding"/>
    <property type="evidence" value="ECO:0007669"/>
    <property type="project" value="UniProtKB-KW"/>
</dbReference>
<dbReference type="PANTHER" id="PTHR22894:SF5">
    <property type="entry name" value="RING-TYPE DOMAIN-CONTAINING PROTEIN"/>
    <property type="match status" value="1"/>
</dbReference>
<evidence type="ECO:0000313" key="7">
    <source>
        <dbReference type="EMBL" id="CBY36475.1"/>
    </source>
</evidence>
<dbReference type="PROSITE" id="PS00518">
    <property type="entry name" value="ZF_RING_1"/>
    <property type="match status" value="1"/>
</dbReference>
<organism evidence="7">
    <name type="scientific">Oikopleura dioica</name>
    <name type="common">Tunicate</name>
    <dbReference type="NCBI Taxonomy" id="34765"/>
    <lineage>
        <taxon>Eukaryota</taxon>
        <taxon>Metazoa</taxon>
        <taxon>Chordata</taxon>
        <taxon>Tunicata</taxon>
        <taxon>Appendicularia</taxon>
        <taxon>Copelata</taxon>
        <taxon>Oikopleuridae</taxon>
        <taxon>Oikopleura</taxon>
    </lineage>
</organism>
<dbReference type="InterPro" id="IPR038896">
    <property type="entry name" value="RNF170"/>
</dbReference>
<dbReference type="EMBL" id="FN654783">
    <property type="protein sequence ID" value="CBY36475.1"/>
    <property type="molecule type" value="Genomic_DNA"/>
</dbReference>
<dbReference type="Proteomes" id="UP000011014">
    <property type="component" value="Unassembled WGS sequence"/>
</dbReference>
<dbReference type="PROSITE" id="PS50089">
    <property type="entry name" value="ZF_RING_2"/>
    <property type="match status" value="1"/>
</dbReference>
<dbReference type="Pfam" id="PF13445">
    <property type="entry name" value="zf-RING_UBOX"/>
    <property type="match status" value="1"/>
</dbReference>
<keyword evidence="5" id="KW-0812">Transmembrane</keyword>
<dbReference type="InterPro" id="IPR013083">
    <property type="entry name" value="Znf_RING/FYVE/PHD"/>
</dbReference>
<proteinExistence type="predicted"/>
<dbReference type="InterPro" id="IPR027370">
    <property type="entry name" value="Znf-RING_euk"/>
</dbReference>
<reference evidence="7" key="1">
    <citation type="journal article" date="2010" name="Science">
        <title>Plasticity of animal genome architecture unmasked by rapid evolution of a pelagic tunicate.</title>
        <authorList>
            <person name="Denoeud F."/>
            <person name="Henriet S."/>
            <person name="Mungpakdee S."/>
            <person name="Aury J.M."/>
            <person name="Da Silva C."/>
            <person name="Brinkmann H."/>
            <person name="Mikhaleva J."/>
            <person name="Olsen L.C."/>
            <person name="Jubin C."/>
            <person name="Canestro C."/>
            <person name="Bouquet J.M."/>
            <person name="Danks G."/>
            <person name="Poulain J."/>
            <person name="Campsteijn C."/>
            <person name="Adamski M."/>
            <person name="Cross I."/>
            <person name="Yadetie F."/>
            <person name="Muffato M."/>
            <person name="Louis A."/>
            <person name="Butcher S."/>
            <person name="Tsagkogeorga G."/>
            <person name="Konrad A."/>
            <person name="Singh S."/>
            <person name="Jensen M.F."/>
            <person name="Cong E.H."/>
            <person name="Eikeseth-Otteraa H."/>
            <person name="Noel B."/>
            <person name="Anthouard V."/>
            <person name="Porcel B.M."/>
            <person name="Kachouri-Lafond R."/>
            <person name="Nishino A."/>
            <person name="Ugolini M."/>
            <person name="Chourrout P."/>
            <person name="Nishida H."/>
            <person name="Aasland R."/>
            <person name="Huzurbazar S."/>
            <person name="Westhof E."/>
            <person name="Delsuc F."/>
            <person name="Lehrach H."/>
            <person name="Reinhardt R."/>
            <person name="Weissenbach J."/>
            <person name="Roy S.W."/>
            <person name="Artiguenave F."/>
            <person name="Postlethwait J.H."/>
            <person name="Manak J.R."/>
            <person name="Thompson E.M."/>
            <person name="Jaillon O."/>
            <person name="Du Pasquier L."/>
            <person name="Boudinot P."/>
            <person name="Liberles D.A."/>
            <person name="Volff J.N."/>
            <person name="Philippe H."/>
            <person name="Lenhard B."/>
            <person name="Roest Crollius H."/>
            <person name="Wincker P."/>
            <person name="Chourrout D."/>
        </authorList>
    </citation>
    <scope>NUCLEOTIDE SEQUENCE [LARGE SCALE GENOMIC DNA]</scope>
</reference>
<name>E4YLW4_OIKDI</name>
<keyword evidence="2 4" id="KW-0863">Zinc-finger</keyword>
<gene>
    <name evidence="7" type="ORF">GSOID_T00029483001</name>
</gene>
<sequence>MSIDDCPICLEHVTELKTSCGHRFCKKCLIQVWESGRLFNAITCPLCRTEISTLEPDEEKPPVDPDDPIALYNWKFSTNASWKDCVHNLPILLRLALRDFWHLCILGARDQNTGTELLAFFAFLFVHILLYLSSFSFIAFIMTILVVFIPLFFHILFVQIDND</sequence>
<evidence type="ECO:0000256" key="4">
    <source>
        <dbReference type="PROSITE-ProRule" id="PRU00175"/>
    </source>
</evidence>
<evidence type="ECO:0000256" key="5">
    <source>
        <dbReference type="SAM" id="Phobius"/>
    </source>
</evidence>
<feature type="transmembrane region" description="Helical" evidence="5">
    <location>
        <begin position="138"/>
        <end position="158"/>
    </location>
</feature>